<evidence type="ECO:0000313" key="3">
    <source>
        <dbReference type="Proteomes" id="UP000469890"/>
    </source>
</evidence>
<feature type="chain" id="PRO_5034361515" evidence="1">
    <location>
        <begin position="20"/>
        <end position="119"/>
    </location>
</feature>
<name>A0A8H4BHT5_MUCCL</name>
<protein>
    <submittedName>
        <fullName evidence="2">Uncharacterized protein</fullName>
    </submittedName>
</protein>
<evidence type="ECO:0000313" key="2">
    <source>
        <dbReference type="EMBL" id="KAF1802433.1"/>
    </source>
</evidence>
<dbReference type="EMBL" id="JAAECE010000004">
    <property type="protein sequence ID" value="KAF1802433.1"/>
    <property type="molecule type" value="Genomic_DNA"/>
</dbReference>
<comment type="caution">
    <text evidence="2">The sequence shown here is derived from an EMBL/GenBank/DDBJ whole genome shotgun (WGS) entry which is preliminary data.</text>
</comment>
<feature type="signal peptide" evidence="1">
    <location>
        <begin position="1"/>
        <end position="19"/>
    </location>
</feature>
<dbReference type="Proteomes" id="UP000469890">
    <property type="component" value="Unassembled WGS sequence"/>
</dbReference>
<gene>
    <name evidence="2" type="ORF">FB192DRAFT_1378056</name>
</gene>
<reference evidence="2 3" key="1">
    <citation type="submission" date="2019-09" db="EMBL/GenBank/DDBJ databases">
        <authorList>
            <consortium name="DOE Joint Genome Institute"/>
            <person name="Mondo S.J."/>
            <person name="Navarro-Mendoza M.I."/>
            <person name="Perez-Arques C."/>
            <person name="Panchal S."/>
            <person name="Nicolas F.E."/>
            <person name="Ganguly P."/>
            <person name="Pangilinan J."/>
            <person name="Grigoriev I."/>
            <person name="Heitman J."/>
            <person name="Sanya K."/>
            <person name="Garre V."/>
        </authorList>
    </citation>
    <scope>NUCLEOTIDE SEQUENCE [LARGE SCALE GENOMIC DNA]</scope>
    <source>
        <strain evidence="2 3">MU402</strain>
    </source>
</reference>
<proteinExistence type="predicted"/>
<accession>A0A8H4BHT5</accession>
<keyword evidence="1" id="KW-0732">Signal</keyword>
<organism evidence="2 3">
    <name type="scientific">Mucor circinelloides f. lusitanicus</name>
    <name type="common">Mucor racemosus var. lusitanicus</name>
    <dbReference type="NCBI Taxonomy" id="29924"/>
    <lineage>
        <taxon>Eukaryota</taxon>
        <taxon>Fungi</taxon>
        <taxon>Fungi incertae sedis</taxon>
        <taxon>Mucoromycota</taxon>
        <taxon>Mucoromycotina</taxon>
        <taxon>Mucoromycetes</taxon>
        <taxon>Mucorales</taxon>
        <taxon>Mucorineae</taxon>
        <taxon>Mucoraceae</taxon>
        <taxon>Mucor</taxon>
    </lineage>
</organism>
<evidence type="ECO:0000256" key="1">
    <source>
        <dbReference type="SAM" id="SignalP"/>
    </source>
</evidence>
<dbReference type="AlphaFoldDB" id="A0A8H4BHT5"/>
<sequence length="119" mass="13196">MKLLSFLLFTIFSFVVCSASDSNAVMSCIKQRAASSLSGFDSCFNTTKGTTITKIKRCLQEDFIAKGIFKRQANGQFLVDKEAFDRFGSTHSSTVAKAVYKCTQGRKADDKMFKETVFA</sequence>